<sequence>MKIERFGCACCDGTFGRLFYRSKPIQDIKAEAANEKGWSCNWGIDWAGVGRRDFLKGGLATAGFVATMPNAALAQAGATIVFKGGTILTVDADFSVAQALAIRGNKILAVGSEDTVLETAGAGAKVIDLEGRTILPGFIDAHTHVVSGSVVDAIMDYVGMARFSTAAQVLEYIASRVAETPSGEWLVFRNFDPAVQDGPDALTFKELDAASTEHPIFVLNASGHLAYANSKAFEVAGIDAEIENPEGGEFVRDENGNLTGTMKNNVAFLQVVSSYPAMTSVDPLEDLIRLLDNWSAKGLTTVSELSLGALAQSPADAQVMAAAAQSGRMSARIRAYPFYTLGADVWDAAGIAQNDGTALARIAGYKLVADGSNQGFTGLQREPYLNSDDRGLAYMQPDELTAVALERAAKGWHLAIHGNGDAAIDTILDTCEALRDAGIDLSKVRPRIEHCSILHDDQITRMKDLGVSASFLIGHVHFWGVTMRDNVFGEEKAQLLDRCHAVQQAGVGFTLHSDFMVTDPDPLHMIEMAVTRKTWKEPDYVLAPQERISVESAIRAVTSEAAWQLFSDHEVGSLEVGKFADLVILAKDPRAVDPDQIKDIQILETWMDGMQTYKA</sequence>
<dbReference type="SUPFAM" id="SSF51556">
    <property type="entry name" value="Metallo-dependent hydrolases"/>
    <property type="match status" value="1"/>
</dbReference>
<evidence type="ECO:0000313" key="3">
    <source>
        <dbReference type="Proteomes" id="UP001385499"/>
    </source>
</evidence>
<dbReference type="RefSeq" id="WP_340273297.1">
    <property type="nucleotide sequence ID" value="NZ_JBAKIA010000002.1"/>
</dbReference>
<feature type="domain" description="Amidohydrolase 3" evidence="1">
    <location>
        <begin position="125"/>
        <end position="613"/>
    </location>
</feature>
<dbReference type="InterPro" id="IPR006311">
    <property type="entry name" value="TAT_signal"/>
</dbReference>
<dbReference type="EMBL" id="JBAKIA010000002">
    <property type="protein sequence ID" value="MEJ8473674.1"/>
    <property type="molecule type" value="Genomic_DNA"/>
</dbReference>
<gene>
    <name evidence="2" type="ORF">V6575_06205</name>
</gene>
<comment type="caution">
    <text evidence="2">The sequence shown here is derived from an EMBL/GenBank/DDBJ whole genome shotgun (WGS) entry which is preliminary data.</text>
</comment>
<dbReference type="InterPro" id="IPR013108">
    <property type="entry name" value="Amidohydro_3"/>
</dbReference>
<protein>
    <submittedName>
        <fullName evidence="2">Amidohydrolase family protein</fullName>
    </submittedName>
</protein>
<organism evidence="2 3">
    <name type="scientific">Roseibium algae</name>
    <dbReference type="NCBI Taxonomy" id="3123038"/>
    <lineage>
        <taxon>Bacteria</taxon>
        <taxon>Pseudomonadati</taxon>
        <taxon>Pseudomonadota</taxon>
        <taxon>Alphaproteobacteria</taxon>
        <taxon>Hyphomicrobiales</taxon>
        <taxon>Stappiaceae</taxon>
        <taxon>Roseibium</taxon>
    </lineage>
</organism>
<evidence type="ECO:0000313" key="2">
    <source>
        <dbReference type="EMBL" id="MEJ8473674.1"/>
    </source>
</evidence>
<dbReference type="SUPFAM" id="SSF51338">
    <property type="entry name" value="Composite domain of metallo-dependent hydrolases"/>
    <property type="match status" value="1"/>
</dbReference>
<dbReference type="PANTHER" id="PTHR22642">
    <property type="entry name" value="IMIDAZOLONEPROPIONASE"/>
    <property type="match status" value="1"/>
</dbReference>
<dbReference type="Gene3D" id="3.10.310.70">
    <property type="match status" value="1"/>
</dbReference>
<dbReference type="Proteomes" id="UP001385499">
    <property type="component" value="Unassembled WGS sequence"/>
</dbReference>
<keyword evidence="3" id="KW-1185">Reference proteome</keyword>
<dbReference type="Pfam" id="PF07969">
    <property type="entry name" value="Amidohydro_3"/>
    <property type="match status" value="1"/>
</dbReference>
<dbReference type="InterPro" id="IPR011059">
    <property type="entry name" value="Metal-dep_hydrolase_composite"/>
</dbReference>
<dbReference type="InterPro" id="IPR033932">
    <property type="entry name" value="YtcJ-like"/>
</dbReference>
<name>A0ABU8THP8_9HYPH</name>
<dbReference type="PROSITE" id="PS51318">
    <property type="entry name" value="TAT"/>
    <property type="match status" value="1"/>
</dbReference>
<dbReference type="Gene3D" id="2.30.40.10">
    <property type="entry name" value="Urease, subunit C, domain 1"/>
    <property type="match status" value="1"/>
</dbReference>
<dbReference type="InterPro" id="IPR032466">
    <property type="entry name" value="Metal_Hydrolase"/>
</dbReference>
<reference evidence="2 3" key="1">
    <citation type="submission" date="2024-02" db="EMBL/GenBank/DDBJ databases">
        <title>Roseibium algae sp. nov., isolated from marine alga (Grateloupia sp.), showing potential in myo-inositol conversion.</title>
        <authorList>
            <person name="Wang Y."/>
        </authorList>
    </citation>
    <scope>NUCLEOTIDE SEQUENCE [LARGE SCALE GENOMIC DNA]</scope>
    <source>
        <strain evidence="2 3">H3510</strain>
    </source>
</reference>
<dbReference type="PANTHER" id="PTHR22642:SF2">
    <property type="entry name" value="PROTEIN LONG AFTER FAR-RED 3"/>
    <property type="match status" value="1"/>
</dbReference>
<accession>A0ABU8THP8</accession>
<evidence type="ECO:0000259" key="1">
    <source>
        <dbReference type="Pfam" id="PF07969"/>
    </source>
</evidence>
<proteinExistence type="predicted"/>
<dbReference type="CDD" id="cd01300">
    <property type="entry name" value="YtcJ_like"/>
    <property type="match status" value="1"/>
</dbReference>
<dbReference type="Gene3D" id="3.20.20.140">
    <property type="entry name" value="Metal-dependent hydrolases"/>
    <property type="match status" value="1"/>
</dbReference>